<feature type="domain" description="Pyrroline-5-carboxylate reductase catalytic N-terminal" evidence="2">
    <location>
        <begin position="16"/>
        <end position="108"/>
    </location>
</feature>
<reference evidence="3" key="2">
    <citation type="submission" date="2020-09" db="EMBL/GenBank/DDBJ databases">
        <authorList>
            <person name="Sun Q."/>
            <person name="Zhou Y."/>
        </authorList>
    </citation>
    <scope>NUCLEOTIDE SEQUENCE</scope>
    <source>
        <strain evidence="3">CGMCC 1.15388</strain>
    </source>
</reference>
<organism evidence="3 4">
    <name type="scientific">Nesterenkonia cremea</name>
    <dbReference type="NCBI Taxonomy" id="1882340"/>
    <lineage>
        <taxon>Bacteria</taxon>
        <taxon>Bacillati</taxon>
        <taxon>Actinomycetota</taxon>
        <taxon>Actinomycetes</taxon>
        <taxon>Micrococcales</taxon>
        <taxon>Micrococcaceae</taxon>
        <taxon>Nesterenkonia</taxon>
    </lineage>
</organism>
<sequence>MSEHNTAQSSDPQPVVGILGAGRAGTAFARTLLAAGVGVDICSTRPPKALQHHLTIYAPGANPVRPEEIAVRTRQQGPGMVILAIPQEELDEVEPEWIGDSTLVDATNTWTYAGEREPLPGWLDAAVTEQLPSSMAIAGHFSPARTVKALNHIAHSEFDDAAGRDLPMTQRRALAVATDDDQARGLVMGLLVRMGFDPVSLGPLAAGRVMEPDGPLFNRPLQREDLLPYAR</sequence>
<dbReference type="InterPro" id="IPR036291">
    <property type="entry name" value="NAD(P)-bd_dom_sf"/>
</dbReference>
<accession>A0A917AST4</accession>
<evidence type="ECO:0000259" key="2">
    <source>
        <dbReference type="Pfam" id="PF03807"/>
    </source>
</evidence>
<dbReference type="SUPFAM" id="SSF51735">
    <property type="entry name" value="NAD(P)-binding Rossmann-fold domains"/>
    <property type="match status" value="1"/>
</dbReference>
<dbReference type="GO" id="GO:0005886">
    <property type="term" value="C:plasma membrane"/>
    <property type="evidence" value="ECO:0007669"/>
    <property type="project" value="TreeGrafter"/>
</dbReference>
<keyword evidence="4" id="KW-1185">Reference proteome</keyword>
<dbReference type="EMBL" id="BMIS01000007">
    <property type="protein sequence ID" value="GGE71434.1"/>
    <property type="molecule type" value="Genomic_DNA"/>
</dbReference>
<dbReference type="Pfam" id="PF03807">
    <property type="entry name" value="F420_oxidored"/>
    <property type="match status" value="1"/>
</dbReference>
<reference evidence="3" key="1">
    <citation type="journal article" date="2014" name="Int. J. Syst. Evol. Microbiol.">
        <title>Complete genome sequence of Corynebacterium casei LMG S-19264T (=DSM 44701T), isolated from a smear-ripened cheese.</title>
        <authorList>
            <consortium name="US DOE Joint Genome Institute (JGI-PGF)"/>
            <person name="Walter F."/>
            <person name="Albersmeier A."/>
            <person name="Kalinowski J."/>
            <person name="Ruckert C."/>
        </authorList>
    </citation>
    <scope>NUCLEOTIDE SEQUENCE</scope>
    <source>
        <strain evidence="3">CGMCC 1.15388</strain>
    </source>
</reference>
<dbReference type="AlphaFoldDB" id="A0A917AST4"/>
<dbReference type="Proteomes" id="UP000633136">
    <property type="component" value="Unassembled WGS sequence"/>
</dbReference>
<dbReference type="PANTHER" id="PTHR14239:SF0">
    <property type="entry name" value="F420-DEPENDENT NADP REDUCTASE"/>
    <property type="match status" value="1"/>
</dbReference>
<evidence type="ECO:0000313" key="3">
    <source>
        <dbReference type="EMBL" id="GGE71434.1"/>
    </source>
</evidence>
<dbReference type="GO" id="GO:0008823">
    <property type="term" value="F:cupric reductase (NADH) activity"/>
    <property type="evidence" value="ECO:0007669"/>
    <property type="project" value="TreeGrafter"/>
</dbReference>
<evidence type="ECO:0000256" key="1">
    <source>
        <dbReference type="ARBA" id="ARBA00023002"/>
    </source>
</evidence>
<dbReference type="PANTHER" id="PTHR14239">
    <property type="entry name" value="DUDULIN-RELATED"/>
    <property type="match status" value="1"/>
</dbReference>
<name>A0A917AST4_9MICC</name>
<protein>
    <submittedName>
        <fullName evidence="3">Coenzyme F420-dependent NADP oxidoreductase</fullName>
    </submittedName>
</protein>
<keyword evidence="1" id="KW-0560">Oxidoreductase</keyword>
<comment type="caution">
    <text evidence="3">The sequence shown here is derived from an EMBL/GenBank/DDBJ whole genome shotgun (WGS) entry which is preliminary data.</text>
</comment>
<gene>
    <name evidence="3" type="ORF">GCM10011401_18140</name>
</gene>
<dbReference type="GO" id="GO:0052851">
    <property type="term" value="F:ferric-chelate reductase (NADPH) activity"/>
    <property type="evidence" value="ECO:0007669"/>
    <property type="project" value="TreeGrafter"/>
</dbReference>
<dbReference type="RefSeq" id="WP_188684919.1">
    <property type="nucleotide sequence ID" value="NZ_BMIS01000007.1"/>
</dbReference>
<dbReference type="InterPro" id="IPR051267">
    <property type="entry name" value="STEAP_metalloreductase"/>
</dbReference>
<dbReference type="InterPro" id="IPR028939">
    <property type="entry name" value="P5C_Rdtase_cat_N"/>
</dbReference>
<dbReference type="Gene3D" id="3.40.50.720">
    <property type="entry name" value="NAD(P)-binding Rossmann-like Domain"/>
    <property type="match status" value="1"/>
</dbReference>
<proteinExistence type="predicted"/>
<evidence type="ECO:0000313" key="4">
    <source>
        <dbReference type="Proteomes" id="UP000633136"/>
    </source>
</evidence>
<dbReference type="GO" id="GO:0015677">
    <property type="term" value="P:copper ion import"/>
    <property type="evidence" value="ECO:0007669"/>
    <property type="project" value="TreeGrafter"/>
</dbReference>